<reference evidence="1" key="1">
    <citation type="submission" date="2023-04" db="EMBL/GenBank/DDBJ databases">
        <title>Draft Genome sequencing of Naganishia species isolated from polar environments using Oxford Nanopore Technology.</title>
        <authorList>
            <person name="Leo P."/>
            <person name="Venkateswaran K."/>
        </authorList>
    </citation>
    <scope>NUCLEOTIDE SEQUENCE</scope>
    <source>
        <strain evidence="1">MNA-CCFEE 5425</strain>
    </source>
</reference>
<sequence length="66" mass="7508">MAGGHQMTPATQLVEEGREADSDADEEAAYRGPMKEYTEWALEWAVKNKKKLPLEQISEKDRDAEQ</sequence>
<comment type="caution">
    <text evidence="1">The sequence shown here is derived from an EMBL/GenBank/DDBJ whole genome shotgun (WGS) entry which is preliminary data.</text>
</comment>
<evidence type="ECO:0000313" key="2">
    <source>
        <dbReference type="Proteomes" id="UP001243375"/>
    </source>
</evidence>
<dbReference type="EMBL" id="JASBWU010000028">
    <property type="protein sequence ID" value="KAJ9111751.1"/>
    <property type="molecule type" value="Genomic_DNA"/>
</dbReference>
<organism evidence="1 2">
    <name type="scientific">Naganishia vaughanmartiniae</name>
    <dbReference type="NCBI Taxonomy" id="1424756"/>
    <lineage>
        <taxon>Eukaryota</taxon>
        <taxon>Fungi</taxon>
        <taxon>Dikarya</taxon>
        <taxon>Basidiomycota</taxon>
        <taxon>Agaricomycotina</taxon>
        <taxon>Tremellomycetes</taxon>
        <taxon>Filobasidiales</taxon>
        <taxon>Filobasidiaceae</taxon>
        <taxon>Naganishia</taxon>
    </lineage>
</organism>
<name>A0ACC2WKX0_9TREE</name>
<accession>A0ACC2WKX0</accession>
<protein>
    <submittedName>
        <fullName evidence="1">Uncharacterized protein</fullName>
    </submittedName>
</protein>
<dbReference type="Proteomes" id="UP001243375">
    <property type="component" value="Unassembled WGS sequence"/>
</dbReference>
<gene>
    <name evidence="1" type="ORF">QFC22_006410</name>
</gene>
<evidence type="ECO:0000313" key="1">
    <source>
        <dbReference type="EMBL" id="KAJ9111751.1"/>
    </source>
</evidence>
<proteinExistence type="predicted"/>
<keyword evidence="2" id="KW-1185">Reference proteome</keyword>